<keyword evidence="2" id="KW-1185">Reference proteome</keyword>
<proteinExistence type="predicted"/>
<accession>A0ABR8KG65</accession>
<evidence type="ECO:0000313" key="1">
    <source>
        <dbReference type="EMBL" id="MBD2738546.1"/>
    </source>
</evidence>
<evidence type="ECO:0000313" key="2">
    <source>
        <dbReference type="Proteomes" id="UP000637383"/>
    </source>
</evidence>
<organism evidence="1 2">
    <name type="scientific">Nostoc paludosum FACHB-159</name>
    <dbReference type="NCBI Taxonomy" id="2692908"/>
    <lineage>
        <taxon>Bacteria</taxon>
        <taxon>Bacillati</taxon>
        <taxon>Cyanobacteriota</taxon>
        <taxon>Cyanophyceae</taxon>
        <taxon>Nostocales</taxon>
        <taxon>Nostocaceae</taxon>
        <taxon>Nostoc</taxon>
    </lineage>
</organism>
<protein>
    <submittedName>
        <fullName evidence="1">Uncharacterized protein</fullName>
    </submittedName>
</protein>
<gene>
    <name evidence="1" type="ORF">H6H03_32500</name>
</gene>
<dbReference type="EMBL" id="JACJTU010000052">
    <property type="protein sequence ID" value="MBD2738546.1"/>
    <property type="molecule type" value="Genomic_DNA"/>
</dbReference>
<reference evidence="1 2" key="1">
    <citation type="journal article" date="2020" name="ISME J.">
        <title>Comparative genomics reveals insights into cyanobacterial evolution and habitat adaptation.</title>
        <authorList>
            <person name="Chen M.Y."/>
            <person name="Teng W.K."/>
            <person name="Zhao L."/>
            <person name="Hu C.X."/>
            <person name="Zhou Y.K."/>
            <person name="Han B.P."/>
            <person name="Song L.R."/>
            <person name="Shu W.S."/>
        </authorList>
    </citation>
    <scope>NUCLEOTIDE SEQUENCE [LARGE SCALE GENOMIC DNA]</scope>
    <source>
        <strain evidence="1 2">FACHB-159</strain>
    </source>
</reference>
<name>A0ABR8KG65_9NOSO</name>
<dbReference type="Proteomes" id="UP000637383">
    <property type="component" value="Unassembled WGS sequence"/>
</dbReference>
<sequence>MNKETILFTMFAVVFVVLAMRSVVDSQAQSVLLEYSKLFLAGYLGYLLK</sequence>
<comment type="caution">
    <text evidence="1">The sequence shown here is derived from an EMBL/GenBank/DDBJ whole genome shotgun (WGS) entry which is preliminary data.</text>
</comment>